<reference evidence="2" key="1">
    <citation type="submission" date="2017-01" db="EMBL/GenBank/DDBJ databases">
        <authorList>
            <person name="Varghese N."/>
            <person name="Submissions S."/>
        </authorList>
    </citation>
    <scope>NUCLEOTIDE SEQUENCE [LARGE SCALE GENOMIC DNA]</scope>
    <source>
        <strain evidence="2">DSM 21054</strain>
    </source>
</reference>
<name>A0A173MHG4_9BACT</name>
<dbReference type="AlphaFoldDB" id="A0A173MHG4"/>
<dbReference type="Proteomes" id="UP000186917">
    <property type="component" value="Unassembled WGS sequence"/>
</dbReference>
<proteinExistence type="predicted"/>
<dbReference type="RefSeq" id="WP_076377976.1">
    <property type="nucleotide sequence ID" value="NZ_AP017422.1"/>
</dbReference>
<dbReference type="OrthoDB" id="9951230at2"/>
<evidence type="ECO:0000313" key="1">
    <source>
        <dbReference type="EMBL" id="SIS95665.1"/>
    </source>
</evidence>
<organism evidence="1 2">
    <name type="scientific">Filimonas lacunae</name>
    <dbReference type="NCBI Taxonomy" id="477680"/>
    <lineage>
        <taxon>Bacteria</taxon>
        <taxon>Pseudomonadati</taxon>
        <taxon>Bacteroidota</taxon>
        <taxon>Chitinophagia</taxon>
        <taxon>Chitinophagales</taxon>
        <taxon>Chitinophagaceae</taxon>
        <taxon>Filimonas</taxon>
    </lineage>
</organism>
<keyword evidence="2" id="KW-1185">Reference proteome</keyword>
<gene>
    <name evidence="1" type="ORF">SAMN05421788_102317</name>
</gene>
<protein>
    <submittedName>
        <fullName evidence="1">Uncharacterized protein</fullName>
    </submittedName>
</protein>
<dbReference type="STRING" id="477680.SAMN05421788_102317"/>
<evidence type="ECO:0000313" key="2">
    <source>
        <dbReference type="Proteomes" id="UP000186917"/>
    </source>
</evidence>
<accession>A0A173MHG4</accession>
<dbReference type="EMBL" id="FTOR01000002">
    <property type="protein sequence ID" value="SIS95665.1"/>
    <property type="molecule type" value="Genomic_DNA"/>
</dbReference>
<dbReference type="KEGG" id="fln:FLA_3073"/>
<sequence length="78" mass="9144">MQIWQILKEKGYAYLQVKALTSDGRTDYISTSYIILEPFYQLPGEPNQIEIFEPIDSPIFKNWAQAEDDTILVLKKYL</sequence>